<protein>
    <submittedName>
        <fullName evidence="2">Uncharacterized protein</fullName>
    </submittedName>
</protein>
<gene>
    <name evidence="2" type="ORF">PAF17_19820</name>
</gene>
<sequence length="212" mass="22659">MTARFIAFGLAFIGATLGSSAGAQQDAGRNACVEHLREVGGPDARNGIDILSSEFSEAGTLVMMRDAGGSTWRCIGYTDGAIGEFRVVDAMDDGDGAMAGQRHVSDPGATHSRRVKFAPGTVGASYDGTLTPGASAKYVLGARNGQFLHVKIHHKGGKMSYQILNPDGSFLLDMTAAKTPYRGQLWQSGDHVVEVINRTHHDESYRVEFNIK</sequence>
<reference evidence="2" key="1">
    <citation type="submission" date="2022-12" db="EMBL/GenBank/DDBJ databases">
        <title>Paracoccus onchidii sp. nov., isolated from a marine invertebrate from the South China Sea.</title>
        <authorList>
            <person name="Xu S."/>
            <person name="Liu Z."/>
            <person name="Xu Y."/>
        </authorList>
    </citation>
    <scope>NUCLEOTIDE SEQUENCE</scope>
    <source>
        <strain evidence="2">Z330</strain>
    </source>
</reference>
<evidence type="ECO:0000313" key="3">
    <source>
        <dbReference type="Proteomes" id="UP001165641"/>
    </source>
</evidence>
<dbReference type="EMBL" id="JAQBIE010000055">
    <property type="protein sequence ID" value="MDB6179699.1"/>
    <property type="molecule type" value="Genomic_DNA"/>
</dbReference>
<comment type="caution">
    <text evidence="2">The sequence shown here is derived from an EMBL/GenBank/DDBJ whole genome shotgun (WGS) entry which is preliminary data.</text>
</comment>
<dbReference type="Gene3D" id="2.60.120.380">
    <property type="match status" value="1"/>
</dbReference>
<evidence type="ECO:0000313" key="2">
    <source>
        <dbReference type="EMBL" id="MDB6179699.1"/>
    </source>
</evidence>
<proteinExistence type="predicted"/>
<keyword evidence="3" id="KW-1185">Reference proteome</keyword>
<feature type="chain" id="PRO_5046154558" evidence="1">
    <location>
        <begin position="22"/>
        <end position="212"/>
    </location>
</feature>
<organism evidence="2 3">
    <name type="scientific">Paracoccus onchidii</name>
    <dbReference type="NCBI Taxonomy" id="3017813"/>
    <lineage>
        <taxon>Bacteria</taxon>
        <taxon>Pseudomonadati</taxon>
        <taxon>Pseudomonadota</taxon>
        <taxon>Alphaproteobacteria</taxon>
        <taxon>Rhodobacterales</taxon>
        <taxon>Paracoccaceae</taxon>
        <taxon>Paracoccus</taxon>
    </lineage>
</organism>
<dbReference type="Proteomes" id="UP001165641">
    <property type="component" value="Unassembled WGS sequence"/>
</dbReference>
<accession>A0ABT4ZK05</accession>
<keyword evidence="1" id="KW-0732">Signal</keyword>
<name>A0ABT4ZK05_9RHOB</name>
<dbReference type="RefSeq" id="WP_271890793.1">
    <property type="nucleotide sequence ID" value="NZ_JAQBIE010000055.1"/>
</dbReference>
<evidence type="ECO:0000256" key="1">
    <source>
        <dbReference type="SAM" id="SignalP"/>
    </source>
</evidence>
<feature type="signal peptide" evidence="1">
    <location>
        <begin position="1"/>
        <end position="21"/>
    </location>
</feature>